<dbReference type="Pfam" id="PF12799">
    <property type="entry name" value="LRR_4"/>
    <property type="match status" value="1"/>
</dbReference>
<keyword evidence="6" id="KW-1185">Reference proteome</keyword>
<organism evidence="5 6">
    <name type="scientific">Acer yangbiense</name>
    <dbReference type="NCBI Taxonomy" id="1000413"/>
    <lineage>
        <taxon>Eukaryota</taxon>
        <taxon>Viridiplantae</taxon>
        <taxon>Streptophyta</taxon>
        <taxon>Embryophyta</taxon>
        <taxon>Tracheophyta</taxon>
        <taxon>Spermatophyta</taxon>
        <taxon>Magnoliopsida</taxon>
        <taxon>eudicotyledons</taxon>
        <taxon>Gunneridae</taxon>
        <taxon>Pentapetalae</taxon>
        <taxon>rosids</taxon>
        <taxon>malvids</taxon>
        <taxon>Sapindales</taxon>
        <taxon>Sapindaceae</taxon>
        <taxon>Hippocastanoideae</taxon>
        <taxon>Acereae</taxon>
        <taxon>Acer</taxon>
    </lineage>
</organism>
<evidence type="ECO:0000313" key="6">
    <source>
        <dbReference type="Proteomes" id="UP000323000"/>
    </source>
</evidence>
<dbReference type="Gene3D" id="3.80.10.10">
    <property type="entry name" value="Ribonuclease Inhibitor"/>
    <property type="match status" value="2"/>
</dbReference>
<dbReference type="Pfam" id="PF13855">
    <property type="entry name" value="LRR_8"/>
    <property type="match status" value="1"/>
</dbReference>
<evidence type="ECO:0000259" key="4">
    <source>
        <dbReference type="Pfam" id="PF20160"/>
    </source>
</evidence>
<feature type="domain" description="C-JID" evidence="4">
    <location>
        <begin position="463"/>
        <end position="612"/>
    </location>
</feature>
<dbReference type="SUPFAM" id="SSF52058">
    <property type="entry name" value="L domain-like"/>
    <property type="match status" value="1"/>
</dbReference>
<dbReference type="AlphaFoldDB" id="A0A5C7GYB2"/>
<dbReference type="SMART" id="SM00369">
    <property type="entry name" value="LRR_TYP"/>
    <property type="match status" value="2"/>
</dbReference>
<feature type="compositionally biased region" description="Acidic residues" evidence="3">
    <location>
        <begin position="626"/>
        <end position="641"/>
    </location>
</feature>
<keyword evidence="1" id="KW-0433">Leucine-rich repeat</keyword>
<dbReference type="InterPro" id="IPR044974">
    <property type="entry name" value="Disease_R_plants"/>
</dbReference>
<feature type="compositionally biased region" description="Basic and acidic residues" evidence="3">
    <location>
        <begin position="656"/>
        <end position="668"/>
    </location>
</feature>
<dbReference type="PANTHER" id="PTHR11017">
    <property type="entry name" value="LEUCINE-RICH REPEAT-CONTAINING PROTEIN"/>
    <property type="match status" value="1"/>
</dbReference>
<dbReference type="InterPro" id="IPR045344">
    <property type="entry name" value="C-JID"/>
</dbReference>
<accession>A0A5C7GYB2</accession>
<name>A0A5C7GYB2_9ROSI</name>
<evidence type="ECO:0000256" key="3">
    <source>
        <dbReference type="SAM" id="MobiDB-lite"/>
    </source>
</evidence>
<feature type="region of interest" description="Disordered" evidence="3">
    <location>
        <begin position="626"/>
        <end position="677"/>
    </location>
</feature>
<evidence type="ECO:0000313" key="5">
    <source>
        <dbReference type="EMBL" id="TXG49056.1"/>
    </source>
</evidence>
<dbReference type="InterPro" id="IPR003591">
    <property type="entry name" value="Leu-rich_rpt_typical-subtyp"/>
</dbReference>
<comment type="caution">
    <text evidence="5">The sequence shown here is derived from an EMBL/GenBank/DDBJ whole genome shotgun (WGS) entry which is preliminary data.</text>
</comment>
<proteinExistence type="predicted"/>
<dbReference type="InterPro" id="IPR025875">
    <property type="entry name" value="Leu-rich_rpt_4"/>
</dbReference>
<dbReference type="PANTHER" id="PTHR11017:SF385">
    <property type="entry name" value="DISEASE RESISTANCE PROTEIN (TIR-NBS-LRR CLASS)-RELATED"/>
    <property type="match status" value="1"/>
</dbReference>
<sequence>MSKLRLLKISNVDLLEDLKYLSNELRFLEWDGYPSNSLPSTFQVRKRFELNLYHNKIKYLWKGMKSNFHSKNLVILEMHNSNIEEPWSGVQQLDNLKTIDLWGSKHLIRCPNFLGTPNLESLRLGMCKSLIGIPQSIQHLNKLESLDIQGCESITSIPDCSSLKSLKEIYLNGCSKLERLPELPNNVRGLSLIDIPIEELPLALEDLCRLNFLGLDDCSRLKSLPSNVRKWKSLNLLSLNNCSKIDKFPDDIGTLESLTKIEAAGTAIREVPSSISYLKSLRSLSFSRCKGEDGVGLLLPTLLGFHSLSSLYLSDCGITELPDNIGCLTSLERLYLDRNNFESIPESIINLSNLKFLDISYCQRIKVLPKFRYWTYLSAVNCTSLEELSCPSFHSDIFAIDSALLSQSIGANFINCFKLNRNLLNNFVNDTLLNIQSLAASVKRRSHHQVYKGAPLSVRMCYPESEIPECFNIRSSGSSINVNLPPDWSDYNFLCFALCVVVSIPDPDHQCDQYRAYESGHSRVNYKCNIKSKDGDRRVELYGNPLSLGDHDSLFWVPYSGPDYIRSNHVINGFGFHFLRELCDNEFSFQFYVTNRKGSIIEHCKVEKCAVHLMFGLHFETSDECEEEDGPYLEESDEEDEPRPMRLNDECEEENEQHLEESDEEGKPHTKRMKHIK</sequence>
<reference evidence="6" key="1">
    <citation type="journal article" date="2019" name="Gigascience">
        <title>De novo genome assembly of the endangered Acer yangbiense, a plant species with extremely small populations endemic to Yunnan Province, China.</title>
        <authorList>
            <person name="Yang J."/>
            <person name="Wariss H.M."/>
            <person name="Tao L."/>
            <person name="Zhang R."/>
            <person name="Yun Q."/>
            <person name="Hollingsworth P."/>
            <person name="Dao Z."/>
            <person name="Luo G."/>
            <person name="Guo H."/>
            <person name="Ma Y."/>
            <person name="Sun W."/>
        </authorList>
    </citation>
    <scope>NUCLEOTIDE SEQUENCE [LARGE SCALE GENOMIC DNA]</scope>
    <source>
        <strain evidence="6">cv. Malutang</strain>
    </source>
</reference>
<gene>
    <name evidence="5" type="ORF">EZV62_024931</name>
</gene>
<dbReference type="Pfam" id="PF20160">
    <property type="entry name" value="C-JID"/>
    <property type="match status" value="1"/>
</dbReference>
<dbReference type="InterPro" id="IPR032675">
    <property type="entry name" value="LRR_dom_sf"/>
</dbReference>
<dbReference type="EMBL" id="VAHF01000012">
    <property type="protein sequence ID" value="TXG49056.1"/>
    <property type="molecule type" value="Genomic_DNA"/>
</dbReference>
<dbReference type="InterPro" id="IPR001611">
    <property type="entry name" value="Leu-rich_rpt"/>
</dbReference>
<evidence type="ECO:0000256" key="2">
    <source>
        <dbReference type="ARBA" id="ARBA00022737"/>
    </source>
</evidence>
<dbReference type="GO" id="GO:0006952">
    <property type="term" value="P:defense response"/>
    <property type="evidence" value="ECO:0007669"/>
    <property type="project" value="InterPro"/>
</dbReference>
<evidence type="ECO:0000256" key="1">
    <source>
        <dbReference type="ARBA" id="ARBA00022614"/>
    </source>
</evidence>
<dbReference type="Proteomes" id="UP000323000">
    <property type="component" value="Chromosome 12"/>
</dbReference>
<keyword evidence="2" id="KW-0677">Repeat</keyword>
<protein>
    <recommendedName>
        <fullName evidence="4">C-JID domain-containing protein</fullName>
    </recommendedName>
</protein>
<dbReference type="OrthoDB" id="1416801at2759"/>